<evidence type="ECO:0000313" key="4">
    <source>
        <dbReference type="Proteomes" id="UP001149165"/>
    </source>
</evidence>
<dbReference type="PANTHER" id="PTHR35519:SF2">
    <property type="entry name" value="PH DOMAIN PROTEIN"/>
    <property type="match status" value="1"/>
</dbReference>
<accession>A0A9W9FVE1</accession>
<reference evidence="3" key="2">
    <citation type="journal article" date="2023" name="IMA Fungus">
        <title>Comparative genomic study of the Penicillium genus elucidates a diverse pangenome and 15 lateral gene transfer events.</title>
        <authorList>
            <person name="Petersen C."/>
            <person name="Sorensen T."/>
            <person name="Nielsen M.R."/>
            <person name="Sondergaard T.E."/>
            <person name="Sorensen J.L."/>
            <person name="Fitzpatrick D.A."/>
            <person name="Frisvad J.C."/>
            <person name="Nielsen K.L."/>
        </authorList>
    </citation>
    <scope>NUCLEOTIDE SEQUENCE</scope>
    <source>
        <strain evidence="3">IBT 30069</strain>
    </source>
</reference>
<keyword evidence="2" id="KW-0812">Transmembrane</keyword>
<keyword evidence="2" id="KW-1133">Transmembrane helix</keyword>
<dbReference type="EMBL" id="JAPQKH010000003">
    <property type="protein sequence ID" value="KAJ5107089.1"/>
    <property type="molecule type" value="Genomic_DNA"/>
</dbReference>
<feature type="compositionally biased region" description="Basic and acidic residues" evidence="1">
    <location>
        <begin position="227"/>
        <end position="240"/>
    </location>
</feature>
<dbReference type="Pfam" id="PF13430">
    <property type="entry name" value="DUF4112"/>
    <property type="match status" value="1"/>
</dbReference>
<sequence length="281" mass="31568">MSNALVSMISKRVLAESAKNRFGTEDPYFEEVPASRLGRAFGKKKQKRRKAIPPGLSEHDAKILTQVKRRAYRLDYALFNLCGVRFGWGSVIGLVPFIGDAGDAALAMMVVRTCDNVEGGLPSRLRWMMLMNVVIDFVIGLVPFIGDLADAIYKCNTRNAVILEQHLREKGAKALSRRNSSSGRSSRRNSSSRRQDRRSPRQIDHSLGDEFDRQESGVVENPPPTYYDEHRSGEARDTHGTHPTRPAPAKQPRSNRSVTRWFGGARHPEEDLERGGQMHEV</sequence>
<keyword evidence="2" id="KW-0472">Membrane</keyword>
<dbReference type="AlphaFoldDB" id="A0A9W9FVE1"/>
<evidence type="ECO:0000256" key="1">
    <source>
        <dbReference type="SAM" id="MobiDB-lite"/>
    </source>
</evidence>
<keyword evidence="4" id="KW-1185">Reference proteome</keyword>
<feature type="transmembrane region" description="Helical" evidence="2">
    <location>
        <begin position="76"/>
        <end position="99"/>
    </location>
</feature>
<dbReference type="Proteomes" id="UP001149165">
    <property type="component" value="Unassembled WGS sequence"/>
</dbReference>
<feature type="compositionally biased region" description="Basic and acidic residues" evidence="1">
    <location>
        <begin position="193"/>
        <end position="215"/>
    </location>
</feature>
<feature type="region of interest" description="Disordered" evidence="1">
    <location>
        <begin position="172"/>
        <end position="281"/>
    </location>
</feature>
<comment type="caution">
    <text evidence="3">The sequence shown here is derived from an EMBL/GenBank/DDBJ whole genome shotgun (WGS) entry which is preliminary data.</text>
</comment>
<dbReference type="OrthoDB" id="2103474at2759"/>
<reference evidence="3" key="1">
    <citation type="submission" date="2022-11" db="EMBL/GenBank/DDBJ databases">
        <authorList>
            <person name="Petersen C."/>
        </authorList>
    </citation>
    <scope>NUCLEOTIDE SEQUENCE</scope>
    <source>
        <strain evidence="3">IBT 30069</strain>
    </source>
</reference>
<dbReference type="PANTHER" id="PTHR35519">
    <property type="entry name" value="MEMBRANE PROTEINS"/>
    <property type="match status" value="1"/>
</dbReference>
<feature type="transmembrane region" description="Helical" evidence="2">
    <location>
        <begin position="127"/>
        <end position="149"/>
    </location>
</feature>
<name>A0A9W9FVE1_9EURO</name>
<proteinExistence type="predicted"/>
<dbReference type="InterPro" id="IPR025187">
    <property type="entry name" value="DUF4112"/>
</dbReference>
<feature type="compositionally biased region" description="Basic and acidic residues" evidence="1">
    <location>
        <begin position="266"/>
        <end position="281"/>
    </location>
</feature>
<evidence type="ECO:0000313" key="3">
    <source>
        <dbReference type="EMBL" id="KAJ5107089.1"/>
    </source>
</evidence>
<evidence type="ECO:0000256" key="2">
    <source>
        <dbReference type="SAM" id="Phobius"/>
    </source>
</evidence>
<protein>
    <recommendedName>
        <fullName evidence="5">PH domain protein</fullName>
    </recommendedName>
</protein>
<evidence type="ECO:0008006" key="5">
    <source>
        <dbReference type="Google" id="ProtNLM"/>
    </source>
</evidence>
<organism evidence="3 4">
    <name type="scientific">Penicillium angulare</name>
    <dbReference type="NCBI Taxonomy" id="116970"/>
    <lineage>
        <taxon>Eukaryota</taxon>
        <taxon>Fungi</taxon>
        <taxon>Dikarya</taxon>
        <taxon>Ascomycota</taxon>
        <taxon>Pezizomycotina</taxon>
        <taxon>Eurotiomycetes</taxon>
        <taxon>Eurotiomycetidae</taxon>
        <taxon>Eurotiales</taxon>
        <taxon>Aspergillaceae</taxon>
        <taxon>Penicillium</taxon>
    </lineage>
</organism>
<gene>
    <name evidence="3" type="ORF">N7456_003764</name>
</gene>